<evidence type="ECO:0000313" key="6">
    <source>
        <dbReference type="EMBL" id="SFF78640.1"/>
    </source>
</evidence>
<reference evidence="6 7" key="1">
    <citation type="submission" date="2016-10" db="EMBL/GenBank/DDBJ databases">
        <authorList>
            <person name="de Groot N.N."/>
        </authorList>
    </citation>
    <scope>NUCLEOTIDE SEQUENCE [LARGE SCALE GENOMIC DNA]</scope>
    <source>
        <strain evidence="6 7">CGMCC 4.3510</strain>
    </source>
</reference>
<dbReference type="InterPro" id="IPR036271">
    <property type="entry name" value="Tet_transcr_reg_TetR-rel_C_sf"/>
</dbReference>
<dbReference type="InterPro" id="IPR025996">
    <property type="entry name" value="MT1864/Rv1816-like_C"/>
</dbReference>
<dbReference type="RefSeq" id="WP_177246729.1">
    <property type="nucleotide sequence ID" value="NZ_FONG01000029.1"/>
</dbReference>
<feature type="domain" description="HTH tetR-type" evidence="5">
    <location>
        <begin position="14"/>
        <end position="74"/>
    </location>
</feature>
<organism evidence="6 7">
    <name type="scientific">Actinacidiphila alni</name>
    <dbReference type="NCBI Taxonomy" id="380248"/>
    <lineage>
        <taxon>Bacteria</taxon>
        <taxon>Bacillati</taxon>
        <taxon>Actinomycetota</taxon>
        <taxon>Actinomycetes</taxon>
        <taxon>Kitasatosporales</taxon>
        <taxon>Streptomycetaceae</taxon>
        <taxon>Actinacidiphila</taxon>
    </lineage>
</organism>
<dbReference type="EMBL" id="FONG01000029">
    <property type="protein sequence ID" value="SFF78640.1"/>
    <property type="molecule type" value="Genomic_DNA"/>
</dbReference>
<dbReference type="Pfam" id="PF00440">
    <property type="entry name" value="TetR_N"/>
    <property type="match status" value="1"/>
</dbReference>
<keyword evidence="3" id="KW-0804">Transcription</keyword>
<dbReference type="STRING" id="380248.SAMN05216251_1292"/>
<evidence type="ECO:0000256" key="1">
    <source>
        <dbReference type="ARBA" id="ARBA00023015"/>
    </source>
</evidence>
<dbReference type="AlphaFoldDB" id="A0A1I2LJL0"/>
<keyword evidence="1" id="KW-0805">Transcription regulation</keyword>
<name>A0A1I2LJL0_9ACTN</name>
<evidence type="ECO:0000256" key="4">
    <source>
        <dbReference type="PROSITE-ProRule" id="PRU00335"/>
    </source>
</evidence>
<evidence type="ECO:0000313" key="7">
    <source>
        <dbReference type="Proteomes" id="UP000199323"/>
    </source>
</evidence>
<dbReference type="GO" id="GO:0003677">
    <property type="term" value="F:DNA binding"/>
    <property type="evidence" value="ECO:0007669"/>
    <property type="project" value="UniProtKB-UniRule"/>
</dbReference>
<feature type="DNA-binding region" description="H-T-H motif" evidence="4">
    <location>
        <begin position="37"/>
        <end position="56"/>
    </location>
</feature>
<dbReference type="InterPro" id="IPR009057">
    <property type="entry name" value="Homeodomain-like_sf"/>
</dbReference>
<keyword evidence="7" id="KW-1185">Reference proteome</keyword>
<dbReference type="SUPFAM" id="SSF48498">
    <property type="entry name" value="Tetracyclin repressor-like, C-terminal domain"/>
    <property type="match status" value="1"/>
</dbReference>
<dbReference type="Proteomes" id="UP000199323">
    <property type="component" value="Unassembled WGS sequence"/>
</dbReference>
<protein>
    <submittedName>
        <fullName evidence="6">Transcriptional regulator, TetR family</fullName>
    </submittedName>
</protein>
<evidence type="ECO:0000256" key="3">
    <source>
        <dbReference type="ARBA" id="ARBA00023163"/>
    </source>
</evidence>
<proteinExistence type="predicted"/>
<keyword evidence="2 4" id="KW-0238">DNA-binding</keyword>
<dbReference type="InterPro" id="IPR001647">
    <property type="entry name" value="HTH_TetR"/>
</dbReference>
<evidence type="ECO:0000259" key="5">
    <source>
        <dbReference type="PROSITE" id="PS50977"/>
    </source>
</evidence>
<sequence length="224" mass="23361">METIKGRKDGYHHGDLRNALVGAAIDLATAGGPEAVVLREAARRVGVSPTAAYRHFAGQGDLLFAVKSHGQDALAVAMRAEIAASGAAAGSARAEADPGAAAVERTKAVGRGYLRFAFAEPGMFRTAFCRIAMPMDAETGQPTRDDNDNFSSFDMLSTVLDDLVATGRMSPRRRPGAEVAAWSGVHGLAILVIDGPLAMLRGEALAASVENVLETLVQGLCAQD</sequence>
<dbReference type="SUPFAM" id="SSF46689">
    <property type="entry name" value="Homeodomain-like"/>
    <property type="match status" value="1"/>
</dbReference>
<dbReference type="Pfam" id="PF13305">
    <property type="entry name" value="TetR_C_33"/>
    <property type="match status" value="1"/>
</dbReference>
<gene>
    <name evidence="6" type="ORF">SAMN05216251_1292</name>
</gene>
<accession>A0A1I2LJL0</accession>
<evidence type="ECO:0000256" key="2">
    <source>
        <dbReference type="ARBA" id="ARBA00023125"/>
    </source>
</evidence>
<dbReference type="Gene3D" id="1.10.357.10">
    <property type="entry name" value="Tetracycline Repressor, domain 2"/>
    <property type="match status" value="1"/>
</dbReference>
<dbReference type="PROSITE" id="PS50977">
    <property type="entry name" value="HTH_TETR_2"/>
    <property type="match status" value="1"/>
</dbReference>